<comment type="caution">
    <text evidence="1">The sequence shown here is derived from an EMBL/GenBank/DDBJ whole genome shotgun (WGS) entry which is preliminary data.</text>
</comment>
<reference evidence="1 2" key="2">
    <citation type="journal article" date="2022" name="Mol. Ecol. Resour.">
        <title>The genomes of chicory, endive, great burdock and yacon provide insights into Asteraceae paleo-polyploidization history and plant inulin production.</title>
        <authorList>
            <person name="Fan W."/>
            <person name="Wang S."/>
            <person name="Wang H."/>
            <person name="Wang A."/>
            <person name="Jiang F."/>
            <person name="Liu H."/>
            <person name="Zhao H."/>
            <person name="Xu D."/>
            <person name="Zhang Y."/>
        </authorList>
    </citation>
    <scope>NUCLEOTIDE SEQUENCE [LARGE SCALE GENOMIC DNA]</scope>
    <source>
        <strain evidence="2">cv. Yunnan</strain>
        <tissue evidence="1">Leaves</tissue>
    </source>
</reference>
<accession>A0ACB9CBW5</accession>
<proteinExistence type="predicted"/>
<reference evidence="2" key="1">
    <citation type="journal article" date="2022" name="Mol. Ecol. Resour.">
        <title>The genomes of chicory, endive, great burdock and yacon provide insights into Asteraceae palaeo-polyploidization history and plant inulin production.</title>
        <authorList>
            <person name="Fan W."/>
            <person name="Wang S."/>
            <person name="Wang H."/>
            <person name="Wang A."/>
            <person name="Jiang F."/>
            <person name="Liu H."/>
            <person name="Zhao H."/>
            <person name="Xu D."/>
            <person name="Zhang Y."/>
        </authorList>
    </citation>
    <scope>NUCLEOTIDE SEQUENCE [LARGE SCALE GENOMIC DNA]</scope>
    <source>
        <strain evidence="2">cv. Yunnan</strain>
    </source>
</reference>
<name>A0ACB9CBW5_9ASTR</name>
<gene>
    <name evidence="1" type="ORF">L1987_62968</name>
</gene>
<evidence type="ECO:0000313" key="1">
    <source>
        <dbReference type="EMBL" id="KAI3731779.1"/>
    </source>
</evidence>
<dbReference type="EMBL" id="CM042038">
    <property type="protein sequence ID" value="KAI3731779.1"/>
    <property type="molecule type" value="Genomic_DNA"/>
</dbReference>
<sequence>MLGSIFVVKDLPPLVEVSVSFDCTVSYECTTLDLWVLFLKGISGVKSLSVQKFISTLPLPVFPNMKHLELKRFWHSGKFLERCPELEHLCIEKLEEFDWIEPKLVPACMLTSLTTIKFTRCKGQKWEMQFLEYMLGNAEVLKTLTITWENLRMEEESRLCVELLELPRASRYCEIHFIGN</sequence>
<evidence type="ECO:0000313" key="2">
    <source>
        <dbReference type="Proteomes" id="UP001056120"/>
    </source>
</evidence>
<dbReference type="Proteomes" id="UP001056120">
    <property type="component" value="Linkage Group LG21"/>
</dbReference>
<organism evidence="1 2">
    <name type="scientific">Smallanthus sonchifolius</name>
    <dbReference type="NCBI Taxonomy" id="185202"/>
    <lineage>
        <taxon>Eukaryota</taxon>
        <taxon>Viridiplantae</taxon>
        <taxon>Streptophyta</taxon>
        <taxon>Embryophyta</taxon>
        <taxon>Tracheophyta</taxon>
        <taxon>Spermatophyta</taxon>
        <taxon>Magnoliopsida</taxon>
        <taxon>eudicotyledons</taxon>
        <taxon>Gunneridae</taxon>
        <taxon>Pentapetalae</taxon>
        <taxon>asterids</taxon>
        <taxon>campanulids</taxon>
        <taxon>Asterales</taxon>
        <taxon>Asteraceae</taxon>
        <taxon>Asteroideae</taxon>
        <taxon>Heliantheae alliance</taxon>
        <taxon>Millerieae</taxon>
        <taxon>Smallanthus</taxon>
    </lineage>
</organism>
<protein>
    <submittedName>
        <fullName evidence="1">Uncharacterized protein</fullName>
    </submittedName>
</protein>
<keyword evidence="2" id="KW-1185">Reference proteome</keyword>